<dbReference type="Proteomes" id="UP001139887">
    <property type="component" value="Unassembled WGS sequence"/>
</dbReference>
<dbReference type="EMBL" id="JANBUW010000011">
    <property type="protein sequence ID" value="KAJ2851577.1"/>
    <property type="molecule type" value="Genomic_DNA"/>
</dbReference>
<sequence length="350" mass="39365">MPRSAINNTLIPLYRKLSQKLGEQQAKNELRWMTEHVREIIGETARSDHKEATHKAARIWRNQPAFSEAEIEQTNKRFSSVQWAWLRQAVSDRVDTNKPLQYILGNQPFGKTKIVTRPPVLIPRWETEEWMLRLASLVNEARDGSHKTPLQILDACTGSGCVALGLASELNADSACITGVDVSSQAIMLATENMKHNSGLLRNKVGFRQLDLLHERAAGELRSETGRWDMIVSNPPYVSKAEYEVLDASVRDWEDIRALVPMLNQEGEIHEDPLGISFIIHLAKLAKSMDLSCLRSDDVSTSIPRLVVEIGGKHQVEPTCQAMNDNGFSLTEVWKDMAGTERVVLGYLKM</sequence>
<dbReference type="EC" id="2.1.1.297" evidence="1"/>
<keyword evidence="4" id="KW-0949">S-adenosyl-L-methionine</keyword>
<evidence type="ECO:0000256" key="2">
    <source>
        <dbReference type="ARBA" id="ARBA00022603"/>
    </source>
</evidence>
<dbReference type="Gene3D" id="3.40.50.150">
    <property type="entry name" value="Vaccinia Virus protein VP39"/>
    <property type="match status" value="1"/>
</dbReference>
<evidence type="ECO:0000313" key="8">
    <source>
        <dbReference type="Proteomes" id="UP001139887"/>
    </source>
</evidence>
<gene>
    <name evidence="7" type="ORF">IWW36_001061</name>
</gene>
<dbReference type="GO" id="GO:0032259">
    <property type="term" value="P:methylation"/>
    <property type="evidence" value="ECO:0007669"/>
    <property type="project" value="UniProtKB-KW"/>
</dbReference>
<evidence type="ECO:0000256" key="3">
    <source>
        <dbReference type="ARBA" id="ARBA00022679"/>
    </source>
</evidence>
<dbReference type="OrthoDB" id="269872at2759"/>
<dbReference type="SUPFAM" id="SSF53335">
    <property type="entry name" value="S-adenosyl-L-methionine-dependent methyltransferases"/>
    <property type="match status" value="1"/>
</dbReference>
<proteinExistence type="predicted"/>
<protein>
    <recommendedName>
        <fullName evidence="1">peptide chain release factor N(5)-glutamine methyltransferase</fullName>
        <ecNumber evidence="1">2.1.1.297</ecNumber>
    </recommendedName>
</protein>
<evidence type="ECO:0000256" key="4">
    <source>
        <dbReference type="ARBA" id="ARBA00022691"/>
    </source>
</evidence>
<keyword evidence="3" id="KW-0808">Transferase</keyword>
<feature type="domain" description="Methyltransferase small" evidence="6">
    <location>
        <begin position="151"/>
        <end position="243"/>
    </location>
</feature>
<dbReference type="InterPro" id="IPR029063">
    <property type="entry name" value="SAM-dependent_MTases_sf"/>
</dbReference>
<organism evidence="7 8">
    <name type="scientific">Coemansia brasiliensis</name>
    <dbReference type="NCBI Taxonomy" id="2650707"/>
    <lineage>
        <taxon>Eukaryota</taxon>
        <taxon>Fungi</taxon>
        <taxon>Fungi incertae sedis</taxon>
        <taxon>Zoopagomycota</taxon>
        <taxon>Kickxellomycotina</taxon>
        <taxon>Kickxellomycetes</taxon>
        <taxon>Kickxellales</taxon>
        <taxon>Kickxellaceae</taxon>
        <taxon>Coemansia</taxon>
    </lineage>
</organism>
<keyword evidence="8" id="KW-1185">Reference proteome</keyword>
<dbReference type="InterPro" id="IPR050320">
    <property type="entry name" value="N5-glutamine_MTase"/>
</dbReference>
<dbReference type="GO" id="GO:0005739">
    <property type="term" value="C:mitochondrion"/>
    <property type="evidence" value="ECO:0007669"/>
    <property type="project" value="TreeGrafter"/>
</dbReference>
<dbReference type="PANTHER" id="PTHR18895">
    <property type="entry name" value="HEMK METHYLTRANSFERASE"/>
    <property type="match status" value="1"/>
</dbReference>
<evidence type="ECO:0000259" key="6">
    <source>
        <dbReference type="Pfam" id="PF05175"/>
    </source>
</evidence>
<dbReference type="NCBIfam" id="TIGR00536">
    <property type="entry name" value="hemK_fam"/>
    <property type="match status" value="1"/>
</dbReference>
<dbReference type="PROSITE" id="PS00092">
    <property type="entry name" value="N6_MTASE"/>
    <property type="match status" value="1"/>
</dbReference>
<reference evidence="7" key="1">
    <citation type="submission" date="2022-07" db="EMBL/GenBank/DDBJ databases">
        <title>Phylogenomic reconstructions and comparative analyses of Kickxellomycotina fungi.</title>
        <authorList>
            <person name="Reynolds N.K."/>
            <person name="Stajich J.E."/>
            <person name="Barry K."/>
            <person name="Grigoriev I.V."/>
            <person name="Crous P."/>
            <person name="Smith M.E."/>
        </authorList>
    </citation>
    <scope>NUCLEOTIDE SEQUENCE</scope>
    <source>
        <strain evidence="7">NRRL 1566</strain>
    </source>
</reference>
<dbReference type="CDD" id="cd02440">
    <property type="entry name" value="AdoMet_MTases"/>
    <property type="match status" value="1"/>
</dbReference>
<evidence type="ECO:0000313" key="7">
    <source>
        <dbReference type="EMBL" id="KAJ2851577.1"/>
    </source>
</evidence>
<keyword evidence="2" id="KW-0489">Methyltransferase</keyword>
<accession>A0A9W8M193</accession>
<dbReference type="PANTHER" id="PTHR18895:SF74">
    <property type="entry name" value="MTRF1L RELEASE FACTOR GLUTAMINE METHYLTRANSFERASE"/>
    <property type="match status" value="1"/>
</dbReference>
<dbReference type="InterPro" id="IPR004556">
    <property type="entry name" value="HemK-like"/>
</dbReference>
<comment type="caution">
    <text evidence="7">The sequence shown here is derived from an EMBL/GenBank/DDBJ whole genome shotgun (WGS) entry which is preliminary data.</text>
</comment>
<dbReference type="InterPro" id="IPR007848">
    <property type="entry name" value="Small_mtfrase_dom"/>
</dbReference>
<dbReference type="GO" id="GO:0102559">
    <property type="term" value="F:peptide chain release factor N(5)-glutamine methyltransferase activity"/>
    <property type="evidence" value="ECO:0007669"/>
    <property type="project" value="UniProtKB-EC"/>
</dbReference>
<dbReference type="Pfam" id="PF05175">
    <property type="entry name" value="MTS"/>
    <property type="match status" value="1"/>
</dbReference>
<evidence type="ECO:0000256" key="5">
    <source>
        <dbReference type="ARBA" id="ARBA00048391"/>
    </source>
</evidence>
<dbReference type="GO" id="GO:0003676">
    <property type="term" value="F:nucleic acid binding"/>
    <property type="evidence" value="ECO:0007669"/>
    <property type="project" value="InterPro"/>
</dbReference>
<comment type="catalytic activity">
    <reaction evidence="5">
        <text>L-glutaminyl-[peptide chain release factor] + S-adenosyl-L-methionine = N(5)-methyl-L-glutaminyl-[peptide chain release factor] + S-adenosyl-L-homocysteine + H(+)</text>
        <dbReference type="Rhea" id="RHEA:42896"/>
        <dbReference type="Rhea" id="RHEA-COMP:10271"/>
        <dbReference type="Rhea" id="RHEA-COMP:10272"/>
        <dbReference type="ChEBI" id="CHEBI:15378"/>
        <dbReference type="ChEBI" id="CHEBI:30011"/>
        <dbReference type="ChEBI" id="CHEBI:57856"/>
        <dbReference type="ChEBI" id="CHEBI:59789"/>
        <dbReference type="ChEBI" id="CHEBI:61891"/>
        <dbReference type="EC" id="2.1.1.297"/>
    </reaction>
</comment>
<dbReference type="AlphaFoldDB" id="A0A9W8M193"/>
<evidence type="ECO:0000256" key="1">
    <source>
        <dbReference type="ARBA" id="ARBA00012771"/>
    </source>
</evidence>
<dbReference type="InterPro" id="IPR002052">
    <property type="entry name" value="DNA_methylase_N6_adenine_CS"/>
</dbReference>
<name>A0A9W8M193_9FUNG</name>